<accession>A0ABT1WA90</accession>
<gene>
    <name evidence="1" type="ORF">NFI95_15290</name>
</gene>
<dbReference type="Proteomes" id="UP001524587">
    <property type="component" value="Unassembled WGS sequence"/>
</dbReference>
<evidence type="ECO:0000313" key="1">
    <source>
        <dbReference type="EMBL" id="MCQ8279809.1"/>
    </source>
</evidence>
<keyword evidence="2" id="KW-1185">Reference proteome</keyword>
<proteinExistence type="predicted"/>
<comment type="caution">
    <text evidence="1">The sequence shown here is derived from an EMBL/GenBank/DDBJ whole genome shotgun (WGS) entry which is preliminary data.</text>
</comment>
<organism evidence="1 2">
    <name type="scientific">Endosaccharibacter trunci</name>
    <dbReference type="NCBI Taxonomy" id="2812733"/>
    <lineage>
        <taxon>Bacteria</taxon>
        <taxon>Pseudomonadati</taxon>
        <taxon>Pseudomonadota</taxon>
        <taxon>Alphaproteobacteria</taxon>
        <taxon>Acetobacterales</taxon>
        <taxon>Acetobacteraceae</taxon>
        <taxon>Endosaccharibacter</taxon>
    </lineage>
</organism>
<protein>
    <submittedName>
        <fullName evidence="1">Conjugal transfer protein TraI</fullName>
    </submittedName>
</protein>
<dbReference type="EMBL" id="JAMSKV010000017">
    <property type="protein sequence ID" value="MCQ8279809.1"/>
    <property type="molecule type" value="Genomic_DNA"/>
</dbReference>
<feature type="non-terminal residue" evidence="1">
    <location>
        <position position="1"/>
    </location>
</feature>
<dbReference type="RefSeq" id="WP_422865299.1">
    <property type="nucleotide sequence ID" value="NZ_JAMSKV010000017.1"/>
</dbReference>
<dbReference type="Pfam" id="PF03743">
    <property type="entry name" value="TrbI"/>
    <property type="match status" value="1"/>
</dbReference>
<name>A0ABT1WA90_9PROT</name>
<sequence length="68" mass="7273">EAGTSQDENNLVQAIRSGVSNSISQTGSQIVQRQLNIQPTLTIRPGFPVRVIVTRDLVLAPYGEGGPK</sequence>
<evidence type="ECO:0000313" key="2">
    <source>
        <dbReference type="Proteomes" id="UP001524587"/>
    </source>
</evidence>
<reference evidence="1 2" key="1">
    <citation type="submission" date="2022-06" db="EMBL/GenBank/DDBJ databases">
        <title>Endosaccharibacter gen. nov., sp. nov., endophytic bacteria isolated from sugarcane.</title>
        <authorList>
            <person name="Pitiwittayakul N."/>
            <person name="Yukphan P."/>
            <person name="Charoenyingcharoen P."/>
            <person name="Tanasupawat S."/>
        </authorList>
    </citation>
    <scope>NUCLEOTIDE SEQUENCE [LARGE SCALE GENOMIC DNA]</scope>
    <source>
        <strain evidence="1 2">KSS8</strain>
    </source>
</reference>
<dbReference type="InterPro" id="IPR005498">
    <property type="entry name" value="T4SS_VirB10/TraB/TrbI"/>
</dbReference>